<keyword evidence="6 8" id="KW-0411">Iron-sulfur</keyword>
<dbReference type="Pfam" id="PF13370">
    <property type="entry name" value="Fer4_13"/>
    <property type="match status" value="1"/>
</dbReference>
<dbReference type="EMBL" id="JACHJV010000001">
    <property type="protein sequence ID" value="MBB4926020.1"/>
    <property type="molecule type" value="Genomic_DNA"/>
</dbReference>
<dbReference type="RefSeq" id="WP_184938711.1">
    <property type="nucleotide sequence ID" value="NZ_JACHJV010000001.1"/>
</dbReference>
<evidence type="ECO:0000256" key="3">
    <source>
        <dbReference type="ARBA" id="ARBA00022723"/>
    </source>
</evidence>
<keyword evidence="5 8" id="KW-0408">Iron</keyword>
<evidence type="ECO:0000256" key="4">
    <source>
        <dbReference type="ARBA" id="ARBA00022982"/>
    </source>
</evidence>
<dbReference type="GO" id="GO:0051538">
    <property type="term" value="F:3 iron, 4 sulfur cluster binding"/>
    <property type="evidence" value="ECO:0007669"/>
    <property type="project" value="UniProtKB-KW"/>
</dbReference>
<dbReference type="InterPro" id="IPR051269">
    <property type="entry name" value="Fe-S_cluster_ET"/>
</dbReference>
<organism evidence="10 11">
    <name type="scientific">Kitasatospora kifunensis</name>
    <name type="common">Streptomyces kifunensis</name>
    <dbReference type="NCBI Taxonomy" id="58351"/>
    <lineage>
        <taxon>Bacteria</taxon>
        <taxon>Bacillati</taxon>
        <taxon>Actinomycetota</taxon>
        <taxon>Actinomycetes</taxon>
        <taxon>Kitasatosporales</taxon>
        <taxon>Streptomycetaceae</taxon>
        <taxon>Kitasatospora</taxon>
    </lineage>
</organism>
<reference evidence="10 11" key="1">
    <citation type="submission" date="2020-08" db="EMBL/GenBank/DDBJ databases">
        <title>Sequencing the genomes of 1000 actinobacteria strains.</title>
        <authorList>
            <person name="Klenk H.-P."/>
        </authorList>
    </citation>
    <scope>NUCLEOTIDE SEQUENCE [LARGE SCALE GENOMIC DNA]</scope>
    <source>
        <strain evidence="10 11">DSM 41654</strain>
    </source>
</reference>
<keyword evidence="2 8" id="KW-0813">Transport</keyword>
<dbReference type="PRINTS" id="PR00352">
    <property type="entry name" value="3FE4SFRDOXIN"/>
</dbReference>
<gene>
    <name evidence="10" type="ORF">FHR34_005013</name>
</gene>
<dbReference type="Gene3D" id="3.30.70.20">
    <property type="match status" value="1"/>
</dbReference>
<dbReference type="InterPro" id="IPR001080">
    <property type="entry name" value="3Fe4S_ferredoxin"/>
</dbReference>
<dbReference type="InterPro" id="IPR017896">
    <property type="entry name" value="4Fe4S_Fe-S-bd"/>
</dbReference>
<comment type="function">
    <text evidence="8">Ferredoxins are iron-sulfur proteins that transfer electrons in a wide variety of metabolic reactions.</text>
</comment>
<sequence>MKISVDHDHCVGSGVCEMTAPNVFTLTDDGYGEVIPGKEDGAGDPMVKEAVRGCPVQAIKVGE</sequence>
<keyword evidence="4 8" id="KW-0249">Electron transport</keyword>
<evidence type="ECO:0000313" key="11">
    <source>
        <dbReference type="Proteomes" id="UP000540506"/>
    </source>
</evidence>
<evidence type="ECO:0000259" key="9">
    <source>
        <dbReference type="PROSITE" id="PS51379"/>
    </source>
</evidence>
<feature type="domain" description="4Fe-4S ferredoxin-type" evidence="9">
    <location>
        <begin position="1"/>
        <end position="29"/>
    </location>
</feature>
<dbReference type="PANTHER" id="PTHR36923">
    <property type="entry name" value="FERREDOXIN"/>
    <property type="match status" value="1"/>
</dbReference>
<dbReference type="GO" id="GO:0009055">
    <property type="term" value="F:electron transfer activity"/>
    <property type="evidence" value="ECO:0007669"/>
    <property type="project" value="UniProtKB-UniRule"/>
</dbReference>
<name>A0A7W7R5X9_KITKI</name>
<evidence type="ECO:0000256" key="1">
    <source>
        <dbReference type="ARBA" id="ARBA00001927"/>
    </source>
</evidence>
<dbReference type="PROSITE" id="PS51379">
    <property type="entry name" value="4FE4S_FER_2"/>
    <property type="match status" value="1"/>
</dbReference>
<keyword evidence="3 8" id="KW-0479">Metal-binding</keyword>
<accession>A0A7W7R5X9</accession>
<keyword evidence="11" id="KW-1185">Reference proteome</keyword>
<evidence type="ECO:0000256" key="5">
    <source>
        <dbReference type="ARBA" id="ARBA00023004"/>
    </source>
</evidence>
<dbReference type="AlphaFoldDB" id="A0A7W7R5X9"/>
<dbReference type="Proteomes" id="UP000540506">
    <property type="component" value="Unassembled WGS sequence"/>
</dbReference>
<dbReference type="GO" id="GO:0005506">
    <property type="term" value="F:iron ion binding"/>
    <property type="evidence" value="ECO:0007669"/>
    <property type="project" value="UniProtKB-UniRule"/>
</dbReference>
<dbReference type="PANTHER" id="PTHR36923:SF3">
    <property type="entry name" value="FERREDOXIN"/>
    <property type="match status" value="1"/>
</dbReference>
<protein>
    <recommendedName>
        <fullName evidence="8">Ferredoxin</fullName>
    </recommendedName>
</protein>
<evidence type="ECO:0000256" key="8">
    <source>
        <dbReference type="RuleBase" id="RU368020"/>
    </source>
</evidence>
<comment type="cofactor">
    <cofactor evidence="1">
        <name>[3Fe-4S] cluster</name>
        <dbReference type="ChEBI" id="CHEBI:21137"/>
    </cofactor>
</comment>
<comment type="caution">
    <text evidence="10">The sequence shown here is derived from an EMBL/GenBank/DDBJ whole genome shotgun (WGS) entry which is preliminary data.</text>
</comment>
<evidence type="ECO:0000256" key="7">
    <source>
        <dbReference type="ARBA" id="ARBA00023291"/>
    </source>
</evidence>
<keyword evidence="7" id="KW-0003">3Fe-4S</keyword>
<proteinExistence type="predicted"/>
<evidence type="ECO:0000256" key="2">
    <source>
        <dbReference type="ARBA" id="ARBA00022448"/>
    </source>
</evidence>
<dbReference type="SUPFAM" id="SSF54862">
    <property type="entry name" value="4Fe-4S ferredoxins"/>
    <property type="match status" value="1"/>
</dbReference>
<evidence type="ECO:0000313" key="10">
    <source>
        <dbReference type="EMBL" id="MBB4926020.1"/>
    </source>
</evidence>
<evidence type="ECO:0000256" key="6">
    <source>
        <dbReference type="ARBA" id="ARBA00023014"/>
    </source>
</evidence>